<dbReference type="Pfam" id="PF16593">
    <property type="entry name" value="Cas9-BH"/>
    <property type="match status" value="1"/>
</dbReference>
<keyword evidence="9 12" id="KW-0238">DNA-binding</keyword>
<sequence>MTKTILGLDLGTNSIGWALIEQNTVEKAGKIIEAGCRIIPMSQDELDKFGSGVSDSKAAERTGFRSTRRLRERHLLRRERLHRVLHILGFLPEHYAAQIDFVKRLGQFIPETEPKLAYSYHETGKAEFLFKKSFEEMLADFARQQPLLVQDGKKVPYDWTIYYLRKKALREKIEKEELAWLLLHFNQKRGYYQLRGEEEEENAEKLVEFHALKVVEVIPDDAQKNRNEIWYSIVLENGWIYRRSSKTPLFDWIGRIQEFIVTTDLLPDGSIKKDKEGKEKRSFKAVDSEKDWIAIKKSTENKIERSFKTVGEYIYDTLLQNPNQKIKGNLIRTIERKFYKDELTRILEKQQALHHELQDKALYQACLEELYEYNESHRNNISKKNFSHLFLNDIIFFQRPLKSKKSLIGNCKFESRTFIKDGKKDIISLKGIPKSHPLFQEFRLWKFIQNLRIYQREKEVNGRLELDVDVTRLFLKTTKDWITLFEWLNERKEIDQQSFLKFPFFQLKKKADQYRWNYVEDKTYPCNETRALINSRLEKIHDGHDSFLTQETEQSLWHILYSVEDKSDLSKALRTFATKNNLNEDFIEQFKKIPPFKKEYGAHSAKALNKLLPLMRMGKYWNQEAIHLHTRERIDKILSGEYDEKIKDRVREKALHLSQIEDFQGLPEWLATYIVYDRHSEDGDATKWRIAKDIELLEQHSLRNPTVEKVINETLQLVRDIWKQYGNSEENYFKEIHVELGREMKNTKADREKISRQNSENENTNLRIKALLVELFNDGGYDNVRPYSPMQQDILKLYEEGALNAEADKIPEDILKISKTAQPTSSELIRYKLWLEQKYRSPYTGQIIPLNKLFTPLYEIEHIIPRNRYHDDSFNNKVICESAVNKLKDNQTALEFIQNEGGHIIETGFGEKVMVFTLNAYEKFIKDHYAKNKGKLSRLFMEDIPESFIQRQLNDSRYISREVKRLLSNIVREENELESTSKNVILCNGAITSKLKQDWGLNDIWNEIITPRFERLNTLTNSNNFGEWASKSGKPVFQIQMPLALQKGFNKKRIDHRHHALDAIVIACTTRDHINYLNNESALEKGSKEEKEKKRYDLRSKLCFKKYNDATKKDYNWTFYQPWNVFTRDAKEKLSQVIPSFKQNLRVINKTQNYYQTWQKDEHGLLKKIHVLQIKGDSWAIRKPMHKDTVSGLIKLRLKKAVSLSAALDNWQMIVDKDFRSHIKKLIDQHFDKKNIIKHFKEKGNNWNDRDISKIEIYYWNKENVASRVKLDESFNSATIKSITDSGIQAILMNHLKKYNEEKDGKVIEHPELAFSVEGIENLNKHLSSLNGGKHHKPIFKVRTYEPKGNKFSVGQNGNKAHKYVEAAKGTNLFFAIYKNESGKRSFETVQLNIVIERQKQGLAPVPETNEVGESLLFHLSPNDLVYVRGSEELDNSNVIDYSNLTRDQLTRIFKIVSFTGSRLYAIPCNVASSIVDKVEFTQLNKMEFTLEKISIKDHCIKLQSNRLGQLKPGM</sequence>
<evidence type="ECO:0000256" key="2">
    <source>
        <dbReference type="ARBA" id="ARBA00022722"/>
    </source>
</evidence>
<keyword evidence="2 12" id="KW-0540">Nuclease</keyword>
<organism evidence="14 15">
    <name type="scientific">Niastella soli</name>
    <dbReference type="NCBI Taxonomy" id="2821487"/>
    <lineage>
        <taxon>Bacteria</taxon>
        <taxon>Pseudomonadati</taxon>
        <taxon>Bacteroidota</taxon>
        <taxon>Chitinophagia</taxon>
        <taxon>Chitinophagales</taxon>
        <taxon>Chitinophagaceae</taxon>
        <taxon>Niastella</taxon>
    </lineage>
</organism>
<feature type="binding site" evidence="12">
    <location>
        <position position="743"/>
    </location>
    <ligand>
        <name>Mg(2+)</name>
        <dbReference type="ChEBI" id="CHEBI:18420"/>
        <label>1</label>
    </ligand>
</feature>
<feature type="binding site" evidence="12">
    <location>
        <position position="739"/>
    </location>
    <ligand>
        <name>Mg(2+)</name>
        <dbReference type="ChEBI" id="CHEBI:18420"/>
        <label>1</label>
    </ligand>
</feature>
<feature type="binding site" evidence="12">
    <location>
        <position position="9"/>
    </location>
    <ligand>
        <name>Mg(2+)</name>
        <dbReference type="ChEBI" id="CHEBI:18420"/>
        <label>1</label>
    </ligand>
</feature>
<feature type="active site" description="For RuvC-like nuclease domain" evidence="12">
    <location>
        <position position="9"/>
    </location>
</feature>
<keyword evidence="15" id="KW-1185">Reference proteome</keyword>
<dbReference type="InterPro" id="IPR033114">
    <property type="entry name" value="HNH_CAS9"/>
</dbReference>
<evidence type="ECO:0000256" key="9">
    <source>
        <dbReference type="ARBA" id="ARBA00023125"/>
    </source>
</evidence>
<comment type="subunit">
    <text evidence="11 12">Monomer. Binds crRNA and tracrRNA.</text>
</comment>
<dbReference type="InterPro" id="IPR028629">
    <property type="entry name" value="Cas9"/>
</dbReference>
<dbReference type="NCBIfam" id="TIGR01865">
    <property type="entry name" value="cas_Csn1"/>
    <property type="match status" value="1"/>
</dbReference>
<dbReference type="Pfam" id="PF18541">
    <property type="entry name" value="RuvC_III"/>
    <property type="match status" value="1"/>
</dbReference>
<evidence type="ECO:0000256" key="12">
    <source>
        <dbReference type="HAMAP-Rule" id="MF_01480"/>
    </source>
</evidence>
<keyword evidence="6 12" id="KW-0460">Magnesium</keyword>
<dbReference type="HAMAP" id="MF_01480">
    <property type="entry name" value="Cas9"/>
    <property type="match status" value="1"/>
</dbReference>
<evidence type="ECO:0000256" key="6">
    <source>
        <dbReference type="ARBA" id="ARBA00022842"/>
    </source>
</evidence>
<feature type="domain" description="HNH Cas9-type" evidence="13">
    <location>
        <begin position="780"/>
        <end position="953"/>
    </location>
</feature>
<comment type="similarity">
    <text evidence="12">Belongs to the CRISPR-associated Cas9 family.</text>
</comment>
<dbReference type="EMBL" id="JAGHKO010000002">
    <property type="protein sequence ID" value="MBO9201416.1"/>
    <property type="molecule type" value="Genomic_DNA"/>
</dbReference>
<evidence type="ECO:0000256" key="7">
    <source>
        <dbReference type="ARBA" id="ARBA00022884"/>
    </source>
</evidence>
<keyword evidence="10" id="KW-0464">Manganese</keyword>
<name>A0ABS3YW72_9BACT</name>
<dbReference type="InterPro" id="IPR032239">
    <property type="entry name" value="Cas9-BH"/>
</dbReference>
<dbReference type="Gene3D" id="3.30.420.10">
    <property type="entry name" value="Ribonuclease H-like superfamily/Ribonuclease H"/>
    <property type="match status" value="3"/>
</dbReference>
<reference evidence="14 15" key="1">
    <citation type="submission" date="2021-03" db="EMBL/GenBank/DDBJ databases">
        <title>Assistant Professor.</title>
        <authorList>
            <person name="Huq M.A."/>
        </authorList>
    </citation>
    <scope>NUCLEOTIDE SEQUENCE [LARGE SCALE GENOMIC DNA]</scope>
    <source>
        <strain evidence="14 15">MAH-29</strain>
    </source>
</reference>
<proteinExistence type="inferred from homology"/>
<evidence type="ECO:0000256" key="4">
    <source>
        <dbReference type="ARBA" id="ARBA00022759"/>
    </source>
</evidence>
<comment type="function">
    <text evidence="12">CRISPR (clustered regularly interspaced short palindromic repeat) is an adaptive immune system that provides protection against mobile genetic elements (viruses, transposable elements and conjugative plasmids). CRISPR clusters contain spacers, sequences complementary to antecedent mobile elements, and target invading nucleic acids. CRISPR clusters are transcribed and processed into CRISPR RNA (crRNA). In type II CRISPR systems correct processing of pre-crRNA requires a trans-encoded small RNA (tracrRNA), endogenous ribonuclease 3 (rnc) and this protein. The tracrRNA serves as a guide for ribonuclease 3-aided processing of pre-crRNA. Subsequently Cas9/crRNA/tracrRNA endonucleolytically cleaves linear or circular dsDNA target complementary to the spacer; Cas9 is inactive in the absence of the 2 guide RNAs (gRNA). Cas9 recognizes the protospacer adjacent motif (PAM) in the CRISPR repeat sequences to help distinguish self versus nonself, as targets within the bacterial CRISPR locus do not have PAMs. PAM recognition is also required for catalytic activity.</text>
</comment>
<comment type="caution">
    <text evidence="14">The sequence shown here is derived from an EMBL/GenBank/DDBJ whole genome shotgun (WGS) entry which is preliminary data.</text>
</comment>
<evidence type="ECO:0000256" key="5">
    <source>
        <dbReference type="ARBA" id="ARBA00022801"/>
    </source>
</evidence>
<dbReference type="PROSITE" id="PS51749">
    <property type="entry name" value="HNH_CAS9"/>
    <property type="match status" value="1"/>
</dbReference>
<keyword evidence="5 12" id="KW-0378">Hydrolase</keyword>
<evidence type="ECO:0000256" key="10">
    <source>
        <dbReference type="ARBA" id="ARBA00023211"/>
    </source>
</evidence>
<dbReference type="InterPro" id="IPR041383">
    <property type="entry name" value="RuvC_III"/>
</dbReference>
<feature type="binding site" evidence="12">
    <location>
        <position position="9"/>
    </location>
    <ligand>
        <name>Mg(2+)</name>
        <dbReference type="ChEBI" id="CHEBI:18420"/>
        <label>2</label>
    </ligand>
</feature>
<dbReference type="Proteomes" id="UP000677244">
    <property type="component" value="Unassembled WGS sequence"/>
</dbReference>
<keyword evidence="3 12" id="KW-0479">Metal-binding</keyword>
<accession>A0ABS3YW72</accession>
<evidence type="ECO:0000259" key="13">
    <source>
        <dbReference type="PROSITE" id="PS51749"/>
    </source>
</evidence>
<comment type="domain">
    <text evidence="12">Has 2 endonuclease domains. The discontinuous RuvC-like domain cleaves the target DNA noncomplementary to crRNA while the HNH nuclease domain cleaves the target DNA complementary to crRNA.</text>
</comment>
<evidence type="ECO:0000313" key="15">
    <source>
        <dbReference type="Proteomes" id="UP000677244"/>
    </source>
</evidence>
<protein>
    <recommendedName>
        <fullName evidence="12">CRISPR-associated endonuclease Cas9</fullName>
        <ecNumber evidence="12">3.1.-.-</ecNumber>
    </recommendedName>
</protein>
<evidence type="ECO:0000256" key="3">
    <source>
        <dbReference type="ARBA" id="ARBA00022723"/>
    </source>
</evidence>
<evidence type="ECO:0000256" key="11">
    <source>
        <dbReference type="ARBA" id="ARBA00046380"/>
    </source>
</evidence>
<comment type="cofactor">
    <cofactor evidence="1 12">
        <name>Mg(2+)</name>
        <dbReference type="ChEBI" id="CHEBI:18420"/>
    </cofactor>
</comment>
<gene>
    <name evidence="12" type="primary">cas9</name>
    <name evidence="14" type="ORF">J7I42_14135</name>
</gene>
<dbReference type="RefSeq" id="WP_209139465.1">
    <property type="nucleotide sequence ID" value="NZ_JAGHKO010000002.1"/>
</dbReference>
<evidence type="ECO:0000313" key="14">
    <source>
        <dbReference type="EMBL" id="MBO9201416.1"/>
    </source>
</evidence>
<dbReference type="Pfam" id="PF13395">
    <property type="entry name" value="HNH_4"/>
    <property type="match status" value="1"/>
</dbReference>
<keyword evidence="8 12" id="KW-0051">Antiviral defense</keyword>
<feature type="binding site" evidence="12">
    <location>
        <position position="743"/>
    </location>
    <ligand>
        <name>Mg(2+)</name>
        <dbReference type="ChEBI" id="CHEBI:18420"/>
        <label>2</label>
    </ligand>
</feature>
<keyword evidence="4 12" id="KW-0255">Endonuclease</keyword>
<feature type="active site" description="Proton acceptor for HNH nuclease domain" evidence="12">
    <location>
        <position position="862"/>
    </location>
</feature>
<keyword evidence="7 12" id="KW-0694">RNA-binding</keyword>
<dbReference type="InterPro" id="IPR036397">
    <property type="entry name" value="RNaseH_sf"/>
</dbReference>
<dbReference type="InterPro" id="IPR003615">
    <property type="entry name" value="HNH_nuc"/>
</dbReference>
<feature type="binding site" evidence="12">
    <location>
        <position position="1059"/>
    </location>
    <ligand>
        <name>Mg(2+)</name>
        <dbReference type="ChEBI" id="CHEBI:18420"/>
        <label>2</label>
    </ligand>
</feature>
<dbReference type="EC" id="3.1.-.-" evidence="12"/>
<evidence type="ECO:0000256" key="8">
    <source>
        <dbReference type="ARBA" id="ARBA00023118"/>
    </source>
</evidence>
<evidence type="ECO:0000256" key="1">
    <source>
        <dbReference type="ARBA" id="ARBA00001946"/>
    </source>
</evidence>